<dbReference type="AlphaFoldDB" id="A0A2N5SH53"/>
<evidence type="ECO:0000313" key="2">
    <source>
        <dbReference type="Proteomes" id="UP000235392"/>
    </source>
</evidence>
<dbReference type="PANTHER" id="PTHR38849">
    <property type="entry name" value="SMALL SECRETED PROTEIN"/>
    <property type="match status" value="1"/>
</dbReference>
<evidence type="ECO:0000313" key="1">
    <source>
        <dbReference type="EMBL" id="PLW12571.1"/>
    </source>
</evidence>
<dbReference type="EMBL" id="PGCI01000880">
    <property type="protein sequence ID" value="PLW12571.1"/>
    <property type="molecule type" value="Genomic_DNA"/>
</dbReference>
<name>A0A2N5SH53_9BASI</name>
<accession>A0A2N5SH53</accession>
<reference evidence="1 2" key="1">
    <citation type="submission" date="2017-11" db="EMBL/GenBank/DDBJ databases">
        <title>De novo assembly and phasing of dikaryotic genomes from two isolates of Puccinia coronata f. sp. avenae, the causal agent of oat crown rust.</title>
        <authorList>
            <person name="Miller M.E."/>
            <person name="Zhang Y."/>
            <person name="Omidvar V."/>
            <person name="Sperschneider J."/>
            <person name="Schwessinger B."/>
            <person name="Raley C."/>
            <person name="Palmer J.M."/>
            <person name="Garnica D."/>
            <person name="Upadhyaya N."/>
            <person name="Rathjen J."/>
            <person name="Taylor J.M."/>
            <person name="Park R.F."/>
            <person name="Dodds P.N."/>
            <person name="Hirsch C.D."/>
            <person name="Kianian S.F."/>
            <person name="Figueroa M."/>
        </authorList>
    </citation>
    <scope>NUCLEOTIDE SEQUENCE [LARGE SCALE GENOMIC DNA]</scope>
    <source>
        <strain evidence="1">12SD80</strain>
    </source>
</reference>
<proteinExistence type="predicted"/>
<comment type="caution">
    <text evidence="1">The sequence shown here is derived from an EMBL/GenBank/DDBJ whole genome shotgun (WGS) entry which is preliminary data.</text>
</comment>
<organism evidence="1 2">
    <name type="scientific">Puccinia coronata f. sp. avenae</name>
    <dbReference type="NCBI Taxonomy" id="200324"/>
    <lineage>
        <taxon>Eukaryota</taxon>
        <taxon>Fungi</taxon>
        <taxon>Dikarya</taxon>
        <taxon>Basidiomycota</taxon>
        <taxon>Pucciniomycotina</taxon>
        <taxon>Pucciniomycetes</taxon>
        <taxon>Pucciniales</taxon>
        <taxon>Pucciniaceae</taxon>
        <taxon>Puccinia</taxon>
    </lineage>
</organism>
<protein>
    <submittedName>
        <fullName evidence="1">Uncharacterized protein</fullName>
    </submittedName>
</protein>
<dbReference type="PANTHER" id="PTHR38849:SF1">
    <property type="entry name" value="SMALL SECRETED PROTEIN"/>
    <property type="match status" value="1"/>
</dbReference>
<dbReference type="Proteomes" id="UP000235392">
    <property type="component" value="Unassembled WGS sequence"/>
</dbReference>
<sequence length="177" mass="19275">MTPSHNLNKRAILIPQAYQAFQISDGLAGDCARRAANVFLTPYGLDQRTVLAPNPFRVRIDSTDLQVCQQMAKSASDSEASFNGAISAVGGVNTAIGRELQNGKICNKVLKLTGQVLCLQMSIKLTQDPLALSTITDKINNLQKNINSDVLAANQRQRSFLRTGIRTLRSSSAFRII</sequence>
<gene>
    <name evidence="1" type="ORF">PCASD_16863</name>
</gene>